<reference evidence="3" key="1">
    <citation type="journal article" date="2016" name="G3 (Bethesda)">
        <title>First Draft Assembly and Annotation of the Genome of a California Endemic Oak Quercus lobata Nee (Fagaceae).</title>
        <authorList>
            <person name="Sork V.L."/>
            <person name="Fitz-Gibbon S.T."/>
            <person name="Puiu D."/>
            <person name="Crepeau M."/>
            <person name="Gugger P.F."/>
            <person name="Sherman R."/>
            <person name="Stevens K."/>
            <person name="Langley C.H."/>
            <person name="Pellegrini M."/>
            <person name="Salzberg S.L."/>
        </authorList>
    </citation>
    <scope>NUCLEOTIDE SEQUENCE [LARGE SCALE GENOMIC DNA]</scope>
    <source>
        <strain evidence="3">cv. SW786</strain>
    </source>
</reference>
<dbReference type="PROSITE" id="PS50035">
    <property type="entry name" value="PLD"/>
    <property type="match status" value="1"/>
</dbReference>
<dbReference type="Gramene" id="QL02p018870:mrna">
    <property type="protein sequence ID" value="QL02p018870:mrna"/>
    <property type="gene ID" value="QL02p018870"/>
</dbReference>
<dbReference type="InParanoid" id="A0A7N2KU47"/>
<accession>A0A7N2KU47</accession>
<evidence type="ECO:0000313" key="2">
    <source>
        <dbReference type="EnsemblPlants" id="QL02p018870:mrna"/>
    </source>
</evidence>
<evidence type="ECO:0000259" key="1">
    <source>
        <dbReference type="PROSITE" id="PS50035"/>
    </source>
</evidence>
<protein>
    <recommendedName>
        <fullName evidence="1">PLD phosphodiesterase domain-containing protein</fullName>
    </recommendedName>
</protein>
<dbReference type="InterPro" id="IPR001736">
    <property type="entry name" value="PLipase_D/transphosphatidylase"/>
</dbReference>
<proteinExistence type="predicted"/>
<dbReference type="SMART" id="SM00155">
    <property type="entry name" value="PLDc"/>
    <property type="match status" value="1"/>
</dbReference>
<dbReference type="Proteomes" id="UP000594261">
    <property type="component" value="Chromosome 2"/>
</dbReference>
<keyword evidence="3" id="KW-1185">Reference proteome</keyword>
<reference evidence="2" key="2">
    <citation type="submission" date="2021-01" db="UniProtKB">
        <authorList>
            <consortium name="EnsemblPlants"/>
        </authorList>
    </citation>
    <scope>IDENTIFICATION</scope>
</reference>
<dbReference type="GO" id="GO:0003824">
    <property type="term" value="F:catalytic activity"/>
    <property type="evidence" value="ECO:0007669"/>
    <property type="project" value="InterPro"/>
</dbReference>
<evidence type="ECO:0000313" key="3">
    <source>
        <dbReference type="Proteomes" id="UP000594261"/>
    </source>
</evidence>
<organism evidence="2 3">
    <name type="scientific">Quercus lobata</name>
    <name type="common">Valley oak</name>
    <dbReference type="NCBI Taxonomy" id="97700"/>
    <lineage>
        <taxon>Eukaryota</taxon>
        <taxon>Viridiplantae</taxon>
        <taxon>Streptophyta</taxon>
        <taxon>Embryophyta</taxon>
        <taxon>Tracheophyta</taxon>
        <taxon>Spermatophyta</taxon>
        <taxon>Magnoliopsida</taxon>
        <taxon>eudicotyledons</taxon>
        <taxon>Gunneridae</taxon>
        <taxon>Pentapetalae</taxon>
        <taxon>rosids</taxon>
        <taxon>fabids</taxon>
        <taxon>Fagales</taxon>
        <taxon>Fagaceae</taxon>
        <taxon>Quercus</taxon>
    </lineage>
</organism>
<dbReference type="Gene3D" id="3.30.870.10">
    <property type="entry name" value="Endonuclease Chain A"/>
    <property type="match status" value="1"/>
</dbReference>
<dbReference type="PANTHER" id="PTHR10185:SF17">
    <property type="entry name" value="GM01519P-RELATED"/>
    <property type="match status" value="1"/>
</dbReference>
<dbReference type="AlphaFoldDB" id="A0A7N2KU47"/>
<feature type="domain" description="PLD phosphodiesterase" evidence="1">
    <location>
        <begin position="76"/>
        <end position="103"/>
    </location>
</feature>
<dbReference type="InterPro" id="IPR025202">
    <property type="entry name" value="PLD-like_dom"/>
</dbReference>
<dbReference type="InterPro" id="IPR050874">
    <property type="entry name" value="Diverse_PLD-related"/>
</dbReference>
<name>A0A7N2KU47_QUELO</name>
<sequence length="241" mass="27629">MIHTPGIMDTPKLTCNNLVLKKVMMYTRLQRMLLIAMLILLSHSGVYPDYATEPSNLASGRPNMKNVTLLLSEWYGSGIVHAKVWISDRRDVYIGSANQDWKSLTQVKELGIYLAGCPTIAKMVETYFDNLWKLAFLNSSAHTKTVWDEQWKINRTVPFWSYFIYPKERCRSPLPPYVEIPLVAGYPTLSDPYMFKMSIQTPGYSNSTLRPHFNCLSFSPPEEVDRSLELIPWIGLVNLSI</sequence>
<dbReference type="PANTHER" id="PTHR10185">
    <property type="entry name" value="PHOSPHOLIPASE D - RELATED"/>
    <property type="match status" value="1"/>
</dbReference>
<dbReference type="SUPFAM" id="SSF56024">
    <property type="entry name" value="Phospholipase D/nuclease"/>
    <property type="match status" value="1"/>
</dbReference>
<dbReference type="Pfam" id="PF13091">
    <property type="entry name" value="PLDc_2"/>
    <property type="match status" value="1"/>
</dbReference>
<dbReference type="EnsemblPlants" id="QL02p018870:mrna">
    <property type="protein sequence ID" value="QL02p018870:mrna"/>
    <property type="gene ID" value="QL02p018870"/>
</dbReference>